<dbReference type="Pfam" id="PF02561">
    <property type="entry name" value="FliS"/>
    <property type="match status" value="1"/>
</dbReference>
<keyword evidence="3 6" id="KW-0963">Cytoplasm</keyword>
<dbReference type="SUPFAM" id="SSF101116">
    <property type="entry name" value="Flagellar export chaperone FliS"/>
    <property type="match status" value="1"/>
</dbReference>
<organism evidence="7 8">
    <name type="scientific">Alterirhizorhabdus solaris</name>
    <dbReference type="NCBI Taxonomy" id="2529389"/>
    <lineage>
        <taxon>Bacteria</taxon>
        <taxon>Pseudomonadati</taxon>
        <taxon>Pseudomonadota</taxon>
        <taxon>Alphaproteobacteria</taxon>
        <taxon>Sphingomonadales</taxon>
        <taxon>Rhizorhabdaceae</taxon>
        <taxon>Alterirhizorhabdus</taxon>
    </lineage>
</organism>
<evidence type="ECO:0000256" key="3">
    <source>
        <dbReference type="ARBA" id="ARBA00022490"/>
    </source>
</evidence>
<dbReference type="GO" id="GO:0005829">
    <property type="term" value="C:cytosol"/>
    <property type="evidence" value="ECO:0007669"/>
    <property type="project" value="UniProtKB-SubCell"/>
</dbReference>
<comment type="caution">
    <text evidence="7">The sequence shown here is derived from an EMBL/GenBank/DDBJ whole genome shotgun (WGS) entry which is preliminary data.</text>
</comment>
<proteinExistence type="inferred from homology"/>
<dbReference type="PANTHER" id="PTHR34773:SF1">
    <property type="entry name" value="FLAGELLAR SECRETION CHAPERONE FLIS"/>
    <property type="match status" value="1"/>
</dbReference>
<dbReference type="EMBL" id="VNIM01000051">
    <property type="protein sequence ID" value="TVV73181.1"/>
    <property type="molecule type" value="Genomic_DNA"/>
</dbReference>
<evidence type="ECO:0000256" key="6">
    <source>
        <dbReference type="PIRNR" id="PIRNR039090"/>
    </source>
</evidence>
<evidence type="ECO:0000256" key="1">
    <source>
        <dbReference type="ARBA" id="ARBA00004514"/>
    </source>
</evidence>
<reference evidence="7 8" key="1">
    <citation type="submission" date="2019-07" db="EMBL/GenBank/DDBJ databases">
        <title>Sphingomonas solaris sp. nov., isolated from a solar panel from Boston, Massachusetts.</title>
        <authorList>
            <person name="Tanner K."/>
            <person name="Pascual J."/>
            <person name="Mancuso C."/>
            <person name="Pereto J."/>
            <person name="Khalil A."/>
            <person name="Vilanova C."/>
        </authorList>
    </citation>
    <scope>NUCLEOTIDE SEQUENCE [LARGE SCALE GENOMIC DNA]</scope>
    <source>
        <strain evidence="7 8">R4DWN</strain>
    </source>
</reference>
<dbReference type="InterPro" id="IPR036584">
    <property type="entry name" value="FliS_sf"/>
</dbReference>
<keyword evidence="7" id="KW-0966">Cell projection</keyword>
<gene>
    <name evidence="7" type="primary">fliS</name>
    <name evidence="7" type="ORF">FOY91_12895</name>
</gene>
<keyword evidence="4 6" id="KW-1005">Bacterial flagellum biogenesis</keyword>
<dbReference type="PANTHER" id="PTHR34773">
    <property type="entry name" value="FLAGELLAR SECRETION CHAPERONE FLIS"/>
    <property type="match status" value="1"/>
</dbReference>
<dbReference type="NCBIfam" id="TIGR00208">
    <property type="entry name" value="fliS"/>
    <property type="match status" value="1"/>
</dbReference>
<dbReference type="RefSeq" id="WP_145152517.1">
    <property type="nucleotide sequence ID" value="NZ_VNIM01000051.1"/>
</dbReference>
<dbReference type="OrthoDB" id="7355300at2"/>
<name>A0A558R1B2_9SPHN</name>
<evidence type="ECO:0000313" key="8">
    <source>
        <dbReference type="Proteomes" id="UP000318681"/>
    </source>
</evidence>
<dbReference type="InterPro" id="IPR003713">
    <property type="entry name" value="FliS"/>
</dbReference>
<accession>A0A558R1B2</accession>
<evidence type="ECO:0000256" key="2">
    <source>
        <dbReference type="ARBA" id="ARBA00008787"/>
    </source>
</evidence>
<dbReference type="GO" id="GO:0071973">
    <property type="term" value="P:bacterial-type flagellum-dependent cell motility"/>
    <property type="evidence" value="ECO:0007669"/>
    <property type="project" value="TreeGrafter"/>
</dbReference>
<dbReference type="Proteomes" id="UP000318681">
    <property type="component" value="Unassembled WGS sequence"/>
</dbReference>
<keyword evidence="7" id="KW-0969">Cilium</keyword>
<evidence type="ECO:0000313" key="7">
    <source>
        <dbReference type="EMBL" id="TVV73181.1"/>
    </source>
</evidence>
<dbReference type="CDD" id="cd16098">
    <property type="entry name" value="FliS"/>
    <property type="match status" value="1"/>
</dbReference>
<dbReference type="Gene3D" id="1.20.120.340">
    <property type="entry name" value="Flagellar protein FliS"/>
    <property type="match status" value="1"/>
</dbReference>
<keyword evidence="5" id="KW-0143">Chaperone</keyword>
<comment type="similarity">
    <text evidence="2 6">Belongs to the FliS family.</text>
</comment>
<keyword evidence="7" id="KW-0282">Flagellum</keyword>
<dbReference type="PIRSF" id="PIRSF039090">
    <property type="entry name" value="Flis"/>
    <property type="match status" value="1"/>
</dbReference>
<comment type="subcellular location">
    <subcellularLocation>
        <location evidence="1 6">Cytoplasm</location>
        <location evidence="1 6">Cytosol</location>
    </subcellularLocation>
</comment>
<protein>
    <recommendedName>
        <fullName evidence="6">Flagellar secretion chaperone FliS</fullName>
    </recommendedName>
</protein>
<sequence>MYKPFGSYGRAGAQYRQIDVSTRVEGASPHRLVAILYEELLVSIATMGQAIRVGDIVRRGESQSKALAIVGGLESGLDFEQGGEIARLMVTIYAETKRLLIRAARENDMAPSDEARKLVAEIATAWNAIA</sequence>
<evidence type="ECO:0000256" key="4">
    <source>
        <dbReference type="ARBA" id="ARBA00022795"/>
    </source>
</evidence>
<dbReference type="AlphaFoldDB" id="A0A558R1B2"/>
<dbReference type="GO" id="GO:0044780">
    <property type="term" value="P:bacterial-type flagellum assembly"/>
    <property type="evidence" value="ECO:0007669"/>
    <property type="project" value="InterPro"/>
</dbReference>
<keyword evidence="8" id="KW-1185">Reference proteome</keyword>
<evidence type="ECO:0000256" key="5">
    <source>
        <dbReference type="ARBA" id="ARBA00023186"/>
    </source>
</evidence>